<evidence type="ECO:0000313" key="2">
    <source>
        <dbReference type="EMBL" id="CAI6361384.1"/>
    </source>
</evidence>
<dbReference type="EMBL" id="CARXXK010000003">
    <property type="protein sequence ID" value="CAI6361384.1"/>
    <property type="molecule type" value="Genomic_DNA"/>
</dbReference>
<dbReference type="AlphaFoldDB" id="A0AAV0WZ68"/>
<comment type="caution">
    <text evidence="2">The sequence shown here is derived from an EMBL/GenBank/DDBJ whole genome shotgun (WGS) entry which is preliminary data.</text>
</comment>
<dbReference type="Proteomes" id="UP001160148">
    <property type="component" value="Unassembled WGS sequence"/>
</dbReference>
<proteinExistence type="predicted"/>
<evidence type="ECO:0000256" key="1">
    <source>
        <dbReference type="SAM" id="MobiDB-lite"/>
    </source>
</evidence>
<accession>A0AAV0WZ68</accession>
<sequence length="118" mass="13112">MDLYLAKCRASFYVDSRLKKLYFSAPNIMSTMPKTANRVPPSATSSPAADEGVENPAERTMELCSDSGQLCVETAGHICDNNEPGVGDHEHGDGQSHKSRLFWKRTKKFVQVLIMLHI</sequence>
<evidence type="ECO:0000313" key="3">
    <source>
        <dbReference type="Proteomes" id="UP001160148"/>
    </source>
</evidence>
<keyword evidence="3" id="KW-1185">Reference proteome</keyword>
<gene>
    <name evidence="2" type="ORF">MEUPH1_LOCUS16570</name>
</gene>
<protein>
    <submittedName>
        <fullName evidence="2">Uncharacterized protein</fullName>
    </submittedName>
</protein>
<feature type="region of interest" description="Disordered" evidence="1">
    <location>
        <begin position="33"/>
        <end position="58"/>
    </location>
</feature>
<name>A0AAV0WZ68_9HEMI</name>
<reference evidence="2 3" key="1">
    <citation type="submission" date="2023-01" db="EMBL/GenBank/DDBJ databases">
        <authorList>
            <person name="Whitehead M."/>
        </authorList>
    </citation>
    <scope>NUCLEOTIDE SEQUENCE [LARGE SCALE GENOMIC DNA]</scope>
</reference>
<organism evidence="2 3">
    <name type="scientific">Macrosiphum euphorbiae</name>
    <name type="common">potato aphid</name>
    <dbReference type="NCBI Taxonomy" id="13131"/>
    <lineage>
        <taxon>Eukaryota</taxon>
        <taxon>Metazoa</taxon>
        <taxon>Ecdysozoa</taxon>
        <taxon>Arthropoda</taxon>
        <taxon>Hexapoda</taxon>
        <taxon>Insecta</taxon>
        <taxon>Pterygota</taxon>
        <taxon>Neoptera</taxon>
        <taxon>Paraneoptera</taxon>
        <taxon>Hemiptera</taxon>
        <taxon>Sternorrhyncha</taxon>
        <taxon>Aphidomorpha</taxon>
        <taxon>Aphidoidea</taxon>
        <taxon>Aphididae</taxon>
        <taxon>Macrosiphini</taxon>
        <taxon>Macrosiphum</taxon>
    </lineage>
</organism>